<proteinExistence type="predicted"/>
<reference evidence="2" key="1">
    <citation type="submission" date="2023-04" db="EMBL/GenBank/DDBJ databases">
        <title>Phytophthora fragariaefolia NBRC 109709.</title>
        <authorList>
            <person name="Ichikawa N."/>
            <person name="Sato H."/>
            <person name="Tonouchi N."/>
        </authorList>
    </citation>
    <scope>NUCLEOTIDE SEQUENCE</scope>
    <source>
        <strain evidence="2">NBRC 109709</strain>
    </source>
</reference>
<accession>A0A9W6WV04</accession>
<sequence>MFLSWSWVMGISGENDDDASDSDGDDASTNAAAVVPDITSPRGSNKMATRRNPRQQGSVKAGLDRNRSGVFNAVGNSSISHLQLAMEGEEKPPRTARRQPSPRPISPRTLTATTRAVVEMPSLANPQVYQQIPFASPVFLMDPQANLPASDFWQAWKQSETTYVS</sequence>
<feature type="region of interest" description="Disordered" evidence="1">
    <location>
        <begin position="81"/>
        <end position="110"/>
    </location>
</feature>
<dbReference type="OrthoDB" id="5072at2759"/>
<comment type="caution">
    <text evidence="2">The sequence shown here is derived from an EMBL/GenBank/DDBJ whole genome shotgun (WGS) entry which is preliminary data.</text>
</comment>
<name>A0A9W6WV04_9STRA</name>
<keyword evidence="3" id="KW-1185">Reference proteome</keyword>
<evidence type="ECO:0000256" key="1">
    <source>
        <dbReference type="SAM" id="MobiDB-lite"/>
    </source>
</evidence>
<evidence type="ECO:0000313" key="2">
    <source>
        <dbReference type="EMBL" id="GMF17779.1"/>
    </source>
</evidence>
<dbReference type="EMBL" id="BSXT01000110">
    <property type="protein sequence ID" value="GMF17779.1"/>
    <property type="molecule type" value="Genomic_DNA"/>
</dbReference>
<protein>
    <submittedName>
        <fullName evidence="2">Unnamed protein product</fullName>
    </submittedName>
</protein>
<feature type="compositionally biased region" description="Acidic residues" evidence="1">
    <location>
        <begin position="14"/>
        <end position="26"/>
    </location>
</feature>
<feature type="region of interest" description="Disordered" evidence="1">
    <location>
        <begin position="12"/>
        <end position="67"/>
    </location>
</feature>
<dbReference type="AlphaFoldDB" id="A0A9W6WV04"/>
<evidence type="ECO:0000313" key="3">
    <source>
        <dbReference type="Proteomes" id="UP001165121"/>
    </source>
</evidence>
<gene>
    <name evidence="2" type="ORF">Pfra01_000134000</name>
</gene>
<dbReference type="Proteomes" id="UP001165121">
    <property type="component" value="Unassembled WGS sequence"/>
</dbReference>
<organism evidence="2 3">
    <name type="scientific">Phytophthora fragariaefolia</name>
    <dbReference type="NCBI Taxonomy" id="1490495"/>
    <lineage>
        <taxon>Eukaryota</taxon>
        <taxon>Sar</taxon>
        <taxon>Stramenopiles</taxon>
        <taxon>Oomycota</taxon>
        <taxon>Peronosporomycetes</taxon>
        <taxon>Peronosporales</taxon>
        <taxon>Peronosporaceae</taxon>
        <taxon>Phytophthora</taxon>
    </lineage>
</organism>